<reference evidence="2" key="1">
    <citation type="submission" date="2009-05" db="EMBL/GenBank/DDBJ databases">
        <authorList>
            <person name="Harkins D.M."/>
            <person name="DeShazer D."/>
            <person name="Woods D.E."/>
            <person name="Brinkac L.M."/>
            <person name="Brown K.A."/>
            <person name="Hung G.C."/>
            <person name="Tuanyok A."/>
            <person name="Zhang B."/>
            <person name="Nierman W.C."/>
        </authorList>
    </citation>
    <scope>NUCLEOTIDE SEQUENCE [LARGE SCALE GENOMIC DNA]</scope>
    <source>
        <strain evidence="2">1710a</strain>
    </source>
</reference>
<dbReference type="HOGENOM" id="CLU_1341171_0_0_4"/>
<proteinExistence type="predicted"/>
<feature type="signal peptide" evidence="1">
    <location>
        <begin position="1"/>
        <end position="29"/>
    </location>
</feature>
<dbReference type="Proteomes" id="UP000001812">
    <property type="component" value="Chromosome I"/>
</dbReference>
<evidence type="ECO:0000313" key="2">
    <source>
        <dbReference type="EMBL" id="EET06595.1"/>
    </source>
</evidence>
<evidence type="ECO:0000256" key="1">
    <source>
        <dbReference type="SAM" id="SignalP"/>
    </source>
</evidence>
<dbReference type="GeneID" id="93060008"/>
<protein>
    <submittedName>
        <fullName evidence="2">Putative lipoprotein</fullName>
    </submittedName>
</protein>
<feature type="chain" id="PRO_5002388160" evidence="1">
    <location>
        <begin position="30"/>
        <end position="205"/>
    </location>
</feature>
<dbReference type="AlphaFoldDB" id="A0A0E1W059"/>
<dbReference type="EMBL" id="CM000832">
    <property type="protein sequence ID" value="EET06595.1"/>
    <property type="molecule type" value="Genomic_DNA"/>
</dbReference>
<dbReference type="PROSITE" id="PS51257">
    <property type="entry name" value="PROKAR_LIPOPROTEIN"/>
    <property type="match status" value="1"/>
</dbReference>
<keyword evidence="2" id="KW-0449">Lipoprotein</keyword>
<organism evidence="2">
    <name type="scientific">Burkholderia pseudomallei 1710a</name>
    <dbReference type="NCBI Taxonomy" id="320371"/>
    <lineage>
        <taxon>Bacteria</taxon>
        <taxon>Pseudomonadati</taxon>
        <taxon>Pseudomonadota</taxon>
        <taxon>Betaproteobacteria</taxon>
        <taxon>Burkholderiales</taxon>
        <taxon>Burkholderiaceae</taxon>
        <taxon>Burkholderia</taxon>
        <taxon>pseudomallei group</taxon>
    </lineage>
</organism>
<name>A0A0E1W059_BURPE</name>
<dbReference type="RefSeq" id="WP_004526815.1">
    <property type="nucleotide sequence ID" value="NZ_CM000832.1"/>
</dbReference>
<keyword evidence="1" id="KW-0732">Signal</keyword>
<sequence>MKVLWTGAALAAALLSGCASVTTGVSASAAPGALAGARTYDFARTATQAGNADYRRVETLVRGELAQRGFEEAAGTQARYRVTIAYATQPASVALTMPGCGGAQQPACVAVDGPAPFGLPFAGTVYRHVLTLRFIERSSGGDAYRVSAAVQDRHPDALLAAPVLVRSALARVPFADGGGWLVETKKRDADDAMPGVVSVKPARSN</sequence>
<gene>
    <name evidence="2" type="ORF">BURPS1710A_2133</name>
</gene>
<accession>A0A0E1W059</accession>